<reference evidence="1 2" key="1">
    <citation type="journal article" date="2019" name="Sci. Rep.">
        <title>Nanopore sequencing improves the draft genome of the human pathogenic amoeba Naegleria fowleri.</title>
        <authorList>
            <person name="Liechti N."/>
            <person name="Schurch N."/>
            <person name="Bruggmann R."/>
            <person name="Wittwer M."/>
        </authorList>
    </citation>
    <scope>NUCLEOTIDE SEQUENCE [LARGE SCALE GENOMIC DNA]</scope>
    <source>
        <strain evidence="1 2">ATCC 30894</strain>
    </source>
</reference>
<evidence type="ECO:0008006" key="3">
    <source>
        <dbReference type="Google" id="ProtNLM"/>
    </source>
</evidence>
<dbReference type="VEuPathDB" id="AmoebaDB:NF0044090"/>
<proteinExistence type="predicted"/>
<dbReference type="InterPro" id="IPR029058">
    <property type="entry name" value="AB_hydrolase_fold"/>
</dbReference>
<sequence>MIFGSSSSIFAAQPLPYPLPKFNIQPQTLSVSGLSSGAYMAVQFSVAYSASNRGVGVFSGGPFLCARGDFATANAACMKVASMIDLNTLQKDILSLQTKGLIDPISNIAQQHRVYLFSGTKDYIVFPEVMKKLKDQYVKQFGLEEKKVVSDFDVPASHAMITNNYGAKCDAFGSPFINNCNMDGASKTLETILGSQNYTSTVVTPDINNNFHLFSQSNAYSATSFDDYGYIYIPNGCKSGAACRVHVVFHGCLQGRAFVNDVYAQHAGYLEHAEANNIIFVFPQVKGSSGNSNGCWDWFGYTNTQLYATKQGEQMNAVRNMLANLGVDI</sequence>
<dbReference type="EMBL" id="VFQX01000019">
    <property type="protein sequence ID" value="KAF0980507.1"/>
    <property type="molecule type" value="Genomic_DNA"/>
</dbReference>
<dbReference type="PANTHER" id="PTHR42972:SF8">
    <property type="entry name" value="POLYHYDROXYBUTYRATE DEPOLYMERASE"/>
    <property type="match status" value="1"/>
</dbReference>
<name>A0A6A5BTI5_NAEFO</name>
<dbReference type="RefSeq" id="XP_044565220.1">
    <property type="nucleotide sequence ID" value="XM_044704383.1"/>
</dbReference>
<dbReference type="OMA" id="AMITNNY"/>
<protein>
    <recommendedName>
        <fullName evidence="3">Poly(3-hydroxybutyrate) depolymerase</fullName>
    </recommendedName>
</protein>
<dbReference type="AlphaFoldDB" id="A0A6A5BTI5"/>
<dbReference type="SUPFAM" id="SSF53474">
    <property type="entry name" value="alpha/beta-Hydrolases"/>
    <property type="match status" value="1"/>
</dbReference>
<evidence type="ECO:0000313" key="2">
    <source>
        <dbReference type="Proteomes" id="UP000444721"/>
    </source>
</evidence>
<dbReference type="VEuPathDB" id="AmoebaDB:FDP41_013721"/>
<dbReference type="Proteomes" id="UP000444721">
    <property type="component" value="Unassembled WGS sequence"/>
</dbReference>
<gene>
    <name evidence="1" type="ORF">FDP41_013721</name>
</gene>
<organism evidence="1 2">
    <name type="scientific">Naegleria fowleri</name>
    <name type="common">Brain eating amoeba</name>
    <dbReference type="NCBI Taxonomy" id="5763"/>
    <lineage>
        <taxon>Eukaryota</taxon>
        <taxon>Discoba</taxon>
        <taxon>Heterolobosea</taxon>
        <taxon>Tetramitia</taxon>
        <taxon>Eutetramitia</taxon>
        <taxon>Vahlkampfiidae</taxon>
        <taxon>Naegleria</taxon>
    </lineage>
</organism>
<keyword evidence="2" id="KW-1185">Reference proteome</keyword>
<dbReference type="PANTHER" id="PTHR42972">
    <property type="entry name" value="TOL-PAL SYSTEM PROTEIN TOLB"/>
    <property type="match status" value="1"/>
</dbReference>
<evidence type="ECO:0000313" key="1">
    <source>
        <dbReference type="EMBL" id="KAF0980507.1"/>
    </source>
</evidence>
<dbReference type="VEuPathDB" id="AmoebaDB:NfTy_026900"/>
<comment type="caution">
    <text evidence="1">The sequence shown here is derived from an EMBL/GenBank/DDBJ whole genome shotgun (WGS) entry which is preliminary data.</text>
</comment>
<dbReference type="GeneID" id="68120936"/>
<dbReference type="Gene3D" id="3.40.50.1820">
    <property type="entry name" value="alpha/beta hydrolase"/>
    <property type="match status" value="2"/>
</dbReference>
<accession>A0A6A5BTI5</accession>
<dbReference type="OrthoDB" id="6020543at2759"/>